<protein>
    <submittedName>
        <fullName evidence="1">Uncharacterized protein</fullName>
    </submittedName>
</protein>
<organism evidence="1 2">
    <name type="scientific">Danionella cerebrum</name>
    <dbReference type="NCBI Taxonomy" id="2873325"/>
    <lineage>
        <taxon>Eukaryota</taxon>
        <taxon>Metazoa</taxon>
        <taxon>Chordata</taxon>
        <taxon>Craniata</taxon>
        <taxon>Vertebrata</taxon>
        <taxon>Euteleostomi</taxon>
        <taxon>Actinopterygii</taxon>
        <taxon>Neopterygii</taxon>
        <taxon>Teleostei</taxon>
        <taxon>Ostariophysi</taxon>
        <taxon>Cypriniformes</taxon>
        <taxon>Danionidae</taxon>
        <taxon>Danioninae</taxon>
        <taxon>Danionella</taxon>
    </lineage>
</organism>
<evidence type="ECO:0000313" key="2">
    <source>
        <dbReference type="Proteomes" id="UP000316079"/>
    </source>
</evidence>
<gene>
    <name evidence="1" type="ORF">DNTS_034845</name>
</gene>
<keyword evidence="2" id="KW-1185">Reference proteome</keyword>
<dbReference type="Proteomes" id="UP000316079">
    <property type="component" value="Unassembled WGS sequence"/>
</dbReference>
<evidence type="ECO:0000313" key="1">
    <source>
        <dbReference type="EMBL" id="TRY54170.1"/>
    </source>
</evidence>
<dbReference type="AlphaFoldDB" id="A0A553MLV9"/>
<accession>A0A553MLV9</accession>
<dbReference type="EMBL" id="SRMA01027362">
    <property type="protein sequence ID" value="TRY54170.1"/>
    <property type="molecule type" value="Genomic_DNA"/>
</dbReference>
<proteinExistence type="predicted"/>
<sequence>MNPPLPSVPSLTAAHSSLGVSFCLFPTQVFLELMGSQTTLRLKVTSVHEPLGVGKDVQGPVIPLLCSCSSGAVPGHHYVVVIFI</sequence>
<reference evidence="1 2" key="1">
    <citation type="journal article" date="2019" name="Sci. Data">
        <title>Hybrid genome assembly and annotation of Danionella translucida.</title>
        <authorList>
            <person name="Kadobianskyi M."/>
            <person name="Schulze L."/>
            <person name="Schuelke M."/>
            <person name="Judkewitz B."/>
        </authorList>
    </citation>
    <scope>NUCLEOTIDE SEQUENCE [LARGE SCALE GENOMIC DNA]</scope>
    <source>
        <strain evidence="1 2">Bolton</strain>
    </source>
</reference>
<name>A0A553MLV9_9TELE</name>
<comment type="caution">
    <text evidence="1">The sequence shown here is derived from an EMBL/GenBank/DDBJ whole genome shotgun (WGS) entry which is preliminary data.</text>
</comment>